<comment type="caution">
    <text evidence="2">The sequence shown here is derived from an EMBL/GenBank/DDBJ whole genome shotgun (WGS) entry which is preliminary data.</text>
</comment>
<proteinExistence type="predicted"/>
<feature type="compositionally biased region" description="Low complexity" evidence="1">
    <location>
        <begin position="39"/>
        <end position="61"/>
    </location>
</feature>
<organism evidence="2 3">
    <name type="scientific">Vespula vulgaris</name>
    <name type="common">Yellow jacket</name>
    <name type="synonym">Wasp</name>
    <dbReference type="NCBI Taxonomy" id="7454"/>
    <lineage>
        <taxon>Eukaryota</taxon>
        <taxon>Metazoa</taxon>
        <taxon>Ecdysozoa</taxon>
        <taxon>Arthropoda</taxon>
        <taxon>Hexapoda</taxon>
        <taxon>Insecta</taxon>
        <taxon>Pterygota</taxon>
        <taxon>Neoptera</taxon>
        <taxon>Endopterygota</taxon>
        <taxon>Hymenoptera</taxon>
        <taxon>Apocrita</taxon>
        <taxon>Aculeata</taxon>
        <taxon>Vespoidea</taxon>
        <taxon>Vespidae</taxon>
        <taxon>Vespinae</taxon>
        <taxon>Vespula</taxon>
    </lineage>
</organism>
<gene>
    <name evidence="2" type="ORF">HZH66_006750</name>
</gene>
<feature type="region of interest" description="Disordered" evidence="1">
    <location>
        <begin position="39"/>
        <end position="71"/>
    </location>
</feature>
<sequence length="71" mass="7697">MDATSIGLLGSVQLYDRDNSETKTKLDVHILLQRNFVVPPARQPTSQPASQPASQLASQSAGKLSPPRLLR</sequence>
<reference evidence="2" key="1">
    <citation type="journal article" date="2020" name="G3 (Bethesda)">
        <title>High-Quality Assemblies for Three Invasive Social Wasps from the &lt;i&gt;Vespula&lt;/i&gt; Genus.</title>
        <authorList>
            <person name="Harrop T.W.R."/>
            <person name="Guhlin J."/>
            <person name="McLaughlin G.M."/>
            <person name="Permina E."/>
            <person name="Stockwell P."/>
            <person name="Gilligan J."/>
            <person name="Le Lec M.F."/>
            <person name="Gruber M.A.M."/>
            <person name="Quinn O."/>
            <person name="Lovegrove M."/>
            <person name="Duncan E.J."/>
            <person name="Remnant E.J."/>
            <person name="Van Eeckhoven J."/>
            <person name="Graham B."/>
            <person name="Knapp R.A."/>
            <person name="Langford K.W."/>
            <person name="Kronenberg Z."/>
            <person name="Press M.O."/>
            <person name="Eacker S.M."/>
            <person name="Wilson-Rankin E.E."/>
            <person name="Purcell J."/>
            <person name="Lester P.J."/>
            <person name="Dearden P.K."/>
        </authorList>
    </citation>
    <scope>NUCLEOTIDE SEQUENCE</scope>
    <source>
        <strain evidence="2">Marl-1</strain>
    </source>
</reference>
<evidence type="ECO:0000313" key="3">
    <source>
        <dbReference type="Proteomes" id="UP000614350"/>
    </source>
</evidence>
<evidence type="ECO:0000313" key="2">
    <source>
        <dbReference type="EMBL" id="KAF7398853.1"/>
    </source>
</evidence>
<evidence type="ECO:0000256" key="1">
    <source>
        <dbReference type="SAM" id="MobiDB-lite"/>
    </source>
</evidence>
<dbReference type="AlphaFoldDB" id="A0A834N928"/>
<dbReference type="EMBL" id="JACSEA010000006">
    <property type="protein sequence ID" value="KAF7398853.1"/>
    <property type="molecule type" value="Genomic_DNA"/>
</dbReference>
<name>A0A834N928_VESVU</name>
<accession>A0A834N928</accession>
<protein>
    <submittedName>
        <fullName evidence="2">Uncharacterized protein</fullName>
    </submittedName>
</protein>
<keyword evidence="3" id="KW-1185">Reference proteome</keyword>
<dbReference type="Proteomes" id="UP000614350">
    <property type="component" value="Unassembled WGS sequence"/>
</dbReference>